<reference evidence="2 3" key="1">
    <citation type="submission" date="2021-06" db="EMBL/GenBank/DDBJ databases">
        <title>Caerostris extrusa draft genome.</title>
        <authorList>
            <person name="Kono N."/>
            <person name="Arakawa K."/>
        </authorList>
    </citation>
    <scope>NUCLEOTIDE SEQUENCE [LARGE SCALE GENOMIC DNA]</scope>
</reference>
<dbReference type="Proteomes" id="UP001054945">
    <property type="component" value="Unassembled WGS sequence"/>
</dbReference>
<organism evidence="2 3">
    <name type="scientific">Caerostris extrusa</name>
    <name type="common">Bark spider</name>
    <name type="synonym">Caerostris bankana</name>
    <dbReference type="NCBI Taxonomy" id="172846"/>
    <lineage>
        <taxon>Eukaryota</taxon>
        <taxon>Metazoa</taxon>
        <taxon>Ecdysozoa</taxon>
        <taxon>Arthropoda</taxon>
        <taxon>Chelicerata</taxon>
        <taxon>Arachnida</taxon>
        <taxon>Araneae</taxon>
        <taxon>Araneomorphae</taxon>
        <taxon>Entelegynae</taxon>
        <taxon>Araneoidea</taxon>
        <taxon>Araneidae</taxon>
        <taxon>Caerostris</taxon>
    </lineage>
</organism>
<protein>
    <submittedName>
        <fullName evidence="2">Uncharacterized protein</fullName>
    </submittedName>
</protein>
<comment type="caution">
    <text evidence="2">The sequence shown here is derived from an EMBL/GenBank/DDBJ whole genome shotgun (WGS) entry which is preliminary data.</text>
</comment>
<evidence type="ECO:0000256" key="1">
    <source>
        <dbReference type="SAM" id="MobiDB-lite"/>
    </source>
</evidence>
<dbReference type="EMBL" id="BPLR01014738">
    <property type="protein sequence ID" value="GIY70969.1"/>
    <property type="molecule type" value="Genomic_DNA"/>
</dbReference>
<feature type="region of interest" description="Disordered" evidence="1">
    <location>
        <begin position="1"/>
        <end position="31"/>
    </location>
</feature>
<keyword evidence="3" id="KW-1185">Reference proteome</keyword>
<feature type="compositionally biased region" description="Basic and acidic residues" evidence="1">
    <location>
        <begin position="1"/>
        <end position="10"/>
    </location>
</feature>
<dbReference type="AlphaFoldDB" id="A0AAV4VMY9"/>
<feature type="compositionally biased region" description="Polar residues" evidence="1">
    <location>
        <begin position="17"/>
        <end position="27"/>
    </location>
</feature>
<evidence type="ECO:0000313" key="2">
    <source>
        <dbReference type="EMBL" id="GIY70969.1"/>
    </source>
</evidence>
<sequence>MPPSSREIKGAIKKQCATASRVTQKQRPSTRRRLDQMFWPTTMLRCVIISFRTLASRVSLVDGGIEKARGHLLSLGDISKNAP</sequence>
<proteinExistence type="predicted"/>
<accession>A0AAV4VMY9</accession>
<evidence type="ECO:0000313" key="3">
    <source>
        <dbReference type="Proteomes" id="UP001054945"/>
    </source>
</evidence>
<gene>
    <name evidence="2" type="ORF">CEXT_316441</name>
</gene>
<name>A0AAV4VMY9_CAEEX</name>